<comment type="caution">
    <text evidence="1">The sequence shown here is derived from an EMBL/GenBank/DDBJ whole genome shotgun (WGS) entry which is preliminary data.</text>
</comment>
<dbReference type="EMBL" id="JBEFKJ010000003">
    <property type="protein sequence ID" value="KAL2047110.1"/>
    <property type="molecule type" value="Genomic_DNA"/>
</dbReference>
<dbReference type="Proteomes" id="UP001590950">
    <property type="component" value="Unassembled WGS sequence"/>
</dbReference>
<protein>
    <submittedName>
        <fullName evidence="1">Uncharacterized protein</fullName>
    </submittedName>
</protein>
<gene>
    <name evidence="1" type="ORF">N7G274_001129</name>
</gene>
<keyword evidence="2" id="KW-1185">Reference proteome</keyword>
<organism evidence="1 2">
    <name type="scientific">Stereocaulon virgatum</name>
    <dbReference type="NCBI Taxonomy" id="373712"/>
    <lineage>
        <taxon>Eukaryota</taxon>
        <taxon>Fungi</taxon>
        <taxon>Dikarya</taxon>
        <taxon>Ascomycota</taxon>
        <taxon>Pezizomycotina</taxon>
        <taxon>Lecanoromycetes</taxon>
        <taxon>OSLEUM clade</taxon>
        <taxon>Lecanoromycetidae</taxon>
        <taxon>Lecanorales</taxon>
        <taxon>Lecanorineae</taxon>
        <taxon>Stereocaulaceae</taxon>
        <taxon>Stereocaulon</taxon>
    </lineage>
</organism>
<sequence>MEGSQSWLHGLQNWMQSLRHALPPLFSYKAWPAALVLSVSSSLPVYRALVVVSIAWQYAFFAPRKPSLYDT</sequence>
<evidence type="ECO:0000313" key="2">
    <source>
        <dbReference type="Proteomes" id="UP001590950"/>
    </source>
</evidence>
<accession>A0ABR4ANT6</accession>
<evidence type="ECO:0000313" key="1">
    <source>
        <dbReference type="EMBL" id="KAL2047110.1"/>
    </source>
</evidence>
<name>A0ABR4ANT6_9LECA</name>
<reference evidence="1 2" key="1">
    <citation type="submission" date="2024-09" db="EMBL/GenBank/DDBJ databases">
        <title>Rethinking Asexuality: The Enigmatic Case of Functional Sexual Genes in Lepraria (Stereocaulaceae).</title>
        <authorList>
            <person name="Doellman M."/>
            <person name="Sun Y."/>
            <person name="Barcenas-Pena A."/>
            <person name="Lumbsch H.T."/>
            <person name="Grewe F."/>
        </authorList>
    </citation>
    <scope>NUCLEOTIDE SEQUENCE [LARGE SCALE GENOMIC DNA]</scope>
    <source>
        <strain evidence="1 2">Mercado 3170</strain>
    </source>
</reference>
<proteinExistence type="predicted"/>